<sequence>MLDLVALLKSRALVSAVWKALKAWDSGGTSEVKGFGVCRLEAFKGMGFWMPLKAWDSGGTSEVKGFGVCRLEAFKGMGLCFHGRGGLKTGEIFSCLGSDA</sequence>
<keyword evidence="2" id="KW-1185">Reference proteome</keyword>
<dbReference type="EMBL" id="JAAIUW010000010">
    <property type="protein sequence ID" value="KAF7813066.1"/>
    <property type="molecule type" value="Genomic_DNA"/>
</dbReference>
<gene>
    <name evidence="1" type="ORF">G2W53_034042</name>
</gene>
<comment type="caution">
    <text evidence="1">The sequence shown here is derived from an EMBL/GenBank/DDBJ whole genome shotgun (WGS) entry which is preliminary data.</text>
</comment>
<evidence type="ECO:0000313" key="2">
    <source>
        <dbReference type="Proteomes" id="UP000634136"/>
    </source>
</evidence>
<accession>A0A834WBI9</accession>
<organism evidence="1 2">
    <name type="scientific">Senna tora</name>
    <dbReference type="NCBI Taxonomy" id="362788"/>
    <lineage>
        <taxon>Eukaryota</taxon>
        <taxon>Viridiplantae</taxon>
        <taxon>Streptophyta</taxon>
        <taxon>Embryophyta</taxon>
        <taxon>Tracheophyta</taxon>
        <taxon>Spermatophyta</taxon>
        <taxon>Magnoliopsida</taxon>
        <taxon>eudicotyledons</taxon>
        <taxon>Gunneridae</taxon>
        <taxon>Pentapetalae</taxon>
        <taxon>rosids</taxon>
        <taxon>fabids</taxon>
        <taxon>Fabales</taxon>
        <taxon>Fabaceae</taxon>
        <taxon>Caesalpinioideae</taxon>
        <taxon>Cassia clade</taxon>
        <taxon>Senna</taxon>
    </lineage>
</organism>
<name>A0A834WBI9_9FABA</name>
<reference evidence="1" key="1">
    <citation type="submission" date="2020-09" db="EMBL/GenBank/DDBJ databases">
        <title>Genome-Enabled Discovery of Anthraquinone Biosynthesis in Senna tora.</title>
        <authorList>
            <person name="Kang S.-H."/>
            <person name="Pandey R.P."/>
            <person name="Lee C.-M."/>
            <person name="Sim J.-S."/>
            <person name="Jeong J.-T."/>
            <person name="Choi B.-S."/>
            <person name="Jung M."/>
            <person name="Ginzburg D."/>
            <person name="Zhao K."/>
            <person name="Won S.Y."/>
            <person name="Oh T.-J."/>
            <person name="Yu Y."/>
            <person name="Kim N.-H."/>
            <person name="Lee O.R."/>
            <person name="Lee T.-H."/>
            <person name="Bashyal P."/>
            <person name="Kim T.-S."/>
            <person name="Lee W.-H."/>
            <person name="Kawkins C."/>
            <person name="Kim C.-K."/>
            <person name="Kim J.S."/>
            <person name="Ahn B.O."/>
            <person name="Rhee S.Y."/>
            <person name="Sohng J.K."/>
        </authorList>
    </citation>
    <scope>NUCLEOTIDE SEQUENCE</scope>
    <source>
        <tissue evidence="1">Leaf</tissue>
    </source>
</reference>
<proteinExistence type="predicted"/>
<dbReference type="Proteomes" id="UP000634136">
    <property type="component" value="Unassembled WGS sequence"/>
</dbReference>
<evidence type="ECO:0000313" key="1">
    <source>
        <dbReference type="EMBL" id="KAF7813066.1"/>
    </source>
</evidence>
<dbReference type="AlphaFoldDB" id="A0A834WBI9"/>
<protein>
    <submittedName>
        <fullName evidence="1">Uncharacterized protein</fullName>
    </submittedName>
</protein>